<dbReference type="GO" id="GO:0005576">
    <property type="term" value="C:extracellular region"/>
    <property type="evidence" value="ECO:0007669"/>
    <property type="project" value="UniProtKB-SubCell"/>
</dbReference>
<dbReference type="FunFam" id="2.60.40.10:FF:000032">
    <property type="entry name" value="palladin isoform X1"/>
    <property type="match status" value="1"/>
</dbReference>
<dbReference type="PANTHER" id="PTHR10740">
    <property type="entry name" value="TRANSFORMING GROWTH FACTOR ALPHA"/>
    <property type="match status" value="1"/>
</dbReference>
<feature type="domain" description="Ig-like" evidence="10">
    <location>
        <begin position="414"/>
        <end position="538"/>
    </location>
</feature>
<dbReference type="PROSITE" id="PS01186">
    <property type="entry name" value="EGF_2"/>
    <property type="match status" value="1"/>
</dbReference>
<dbReference type="Gene3D" id="2.10.25.10">
    <property type="entry name" value="Laminin"/>
    <property type="match status" value="1"/>
</dbReference>
<keyword evidence="4" id="KW-0732">Signal</keyword>
<dbReference type="InterPro" id="IPR057777">
    <property type="entry name" value="Beta-barrel_vein"/>
</dbReference>
<evidence type="ECO:0000256" key="8">
    <source>
        <dbReference type="SAM" id="MobiDB-lite"/>
    </source>
</evidence>
<feature type="compositionally biased region" description="Basic and acidic residues" evidence="8">
    <location>
        <begin position="275"/>
        <end position="289"/>
    </location>
</feature>
<dbReference type="AlphaFoldDB" id="A0A7R8UM01"/>
<dbReference type="InterPro" id="IPR003598">
    <property type="entry name" value="Ig_sub2"/>
</dbReference>
<dbReference type="CDD" id="cd00054">
    <property type="entry name" value="EGF_CA"/>
    <property type="match status" value="1"/>
</dbReference>
<feature type="compositionally biased region" description="Basic and acidic residues" evidence="8">
    <location>
        <begin position="110"/>
        <end position="133"/>
    </location>
</feature>
<dbReference type="SMART" id="SM00181">
    <property type="entry name" value="EGF"/>
    <property type="match status" value="1"/>
</dbReference>
<feature type="compositionally biased region" description="Basic and acidic residues" evidence="8">
    <location>
        <begin position="223"/>
        <end position="242"/>
    </location>
</feature>
<feature type="region of interest" description="Disordered" evidence="8">
    <location>
        <begin position="85"/>
        <end position="191"/>
    </location>
</feature>
<keyword evidence="3 7" id="KW-0245">EGF-like domain</keyword>
<accession>A0A7R8UM01</accession>
<sequence>MTIYSPYGRLIDPYQYQLRQSQQLNYNQQYQDFLDTQLDRSQQQQQLLVNDGVDPRRYYSPYTIYIRTNADTAQVEKNVPNMNSQIINLNSNNNPSSSTYSSKDGTSSPPHKEQNPHSNDPSDQKQAQLDHHSSMSSSNLRYSDNRRGNVQHPHRYRGKTRDKIQGESLNVPARSAKLPVSSPSQALQPSAFDPIRTVPDWLQIENERRLRIERHRQRRHRHFEQIARSNKDNGDTAIDHGSKQNNNNGSSPISTITTNLGNNNDRNNRNSSSDNVRDKSSDPRLKTEGSNRGQAIVNTQNKTISYHQPQSRYRRRRISRSHHPRRRQKRYCSARDPVQLAYLAPIVLEGKIFKNRQNHNIRKLDLVRLQFTFLNTTGECDIYHEQFRERGFIRRDLQNARNYTLFLKYVGEKPRILGQPILSNQRVYAYVKNASQEKFGKAASIKSLTANRQNKVREKEELHIICKVRGNPPPKITWFKDDKSIKQSRQLYQFINLKRRSELIVKSFSNATAGLYECRAKNMVMVNHSRKVEKKTIRIEAYGRPENHNDTGEDCPSSMEAFCLNGGVCRFFSDINHYYCKCAEGFDGERCHEKRPTNVSLNQTVTGYMADSPTDTMSEESDENLSLSEE</sequence>
<feature type="compositionally biased region" description="Basic residues" evidence="8">
    <location>
        <begin position="312"/>
        <end position="331"/>
    </location>
</feature>
<evidence type="ECO:0000256" key="7">
    <source>
        <dbReference type="PROSITE-ProRule" id="PRU00076"/>
    </source>
</evidence>
<name>A0A7R8UM01_HERIL</name>
<evidence type="ECO:0000256" key="1">
    <source>
        <dbReference type="ARBA" id="ARBA00004613"/>
    </source>
</evidence>
<dbReference type="InterPro" id="IPR007110">
    <property type="entry name" value="Ig-like_dom"/>
</dbReference>
<dbReference type="PROSITE" id="PS00022">
    <property type="entry name" value="EGF_1"/>
    <property type="match status" value="1"/>
</dbReference>
<proteinExistence type="predicted"/>
<organism evidence="11 12">
    <name type="scientific">Hermetia illucens</name>
    <name type="common">Black soldier fly</name>
    <dbReference type="NCBI Taxonomy" id="343691"/>
    <lineage>
        <taxon>Eukaryota</taxon>
        <taxon>Metazoa</taxon>
        <taxon>Ecdysozoa</taxon>
        <taxon>Arthropoda</taxon>
        <taxon>Hexapoda</taxon>
        <taxon>Insecta</taxon>
        <taxon>Pterygota</taxon>
        <taxon>Neoptera</taxon>
        <taxon>Endopterygota</taxon>
        <taxon>Diptera</taxon>
        <taxon>Brachycera</taxon>
        <taxon>Stratiomyomorpha</taxon>
        <taxon>Stratiomyidae</taxon>
        <taxon>Hermetiinae</taxon>
        <taxon>Hermetia</taxon>
    </lineage>
</organism>
<dbReference type="SUPFAM" id="SSF57196">
    <property type="entry name" value="EGF/Laminin"/>
    <property type="match status" value="1"/>
</dbReference>
<feature type="compositionally biased region" description="Polar residues" evidence="8">
    <location>
        <begin position="243"/>
        <end position="261"/>
    </location>
</feature>
<dbReference type="Pfam" id="PF00008">
    <property type="entry name" value="EGF"/>
    <property type="match status" value="1"/>
</dbReference>
<dbReference type="GO" id="GO:0045840">
    <property type="term" value="P:positive regulation of mitotic nuclear division"/>
    <property type="evidence" value="ECO:0007669"/>
    <property type="project" value="TreeGrafter"/>
</dbReference>
<dbReference type="PANTHER" id="PTHR10740:SF14">
    <property type="entry name" value="EGF-LIKE DOMAIN-CONTAINING PROTEIN"/>
    <property type="match status" value="1"/>
</dbReference>
<evidence type="ECO:0000256" key="6">
    <source>
        <dbReference type="ARBA" id="ARBA00023319"/>
    </source>
</evidence>
<dbReference type="CDD" id="cd00096">
    <property type="entry name" value="Ig"/>
    <property type="match status" value="1"/>
</dbReference>
<dbReference type="PROSITE" id="PS50026">
    <property type="entry name" value="EGF_3"/>
    <property type="match status" value="1"/>
</dbReference>
<dbReference type="Gene3D" id="2.60.40.10">
    <property type="entry name" value="Immunoglobulins"/>
    <property type="match status" value="1"/>
</dbReference>
<protein>
    <submittedName>
        <fullName evidence="11">Uncharacterized protein</fullName>
    </submittedName>
</protein>
<dbReference type="Pfam" id="PF13927">
    <property type="entry name" value="Ig_3"/>
    <property type="match status" value="1"/>
</dbReference>
<feature type="compositionally biased region" description="Acidic residues" evidence="8">
    <location>
        <begin position="617"/>
        <end position="630"/>
    </location>
</feature>
<reference evidence="11 12" key="1">
    <citation type="submission" date="2020-11" db="EMBL/GenBank/DDBJ databases">
        <authorList>
            <person name="Wallbank WR R."/>
            <person name="Pardo Diaz C."/>
            <person name="Kozak K."/>
            <person name="Martin S."/>
            <person name="Jiggins C."/>
            <person name="Moest M."/>
            <person name="Warren A I."/>
            <person name="Generalovic N T."/>
            <person name="Byers J.R.P. K."/>
            <person name="Montejo-Kovacevich G."/>
            <person name="Yen C E."/>
        </authorList>
    </citation>
    <scope>NUCLEOTIDE SEQUENCE [LARGE SCALE GENOMIC DNA]</scope>
</reference>
<dbReference type="Pfam" id="PF24700">
    <property type="entry name" value="Vein_beta-barrel"/>
    <property type="match status" value="1"/>
</dbReference>
<keyword evidence="5 7" id="KW-1015">Disulfide bond</keyword>
<feature type="compositionally biased region" description="Polar residues" evidence="8">
    <location>
        <begin position="290"/>
        <end position="304"/>
    </location>
</feature>
<dbReference type="Proteomes" id="UP000594454">
    <property type="component" value="Chromosome 2"/>
</dbReference>
<evidence type="ECO:0000256" key="3">
    <source>
        <dbReference type="ARBA" id="ARBA00022536"/>
    </source>
</evidence>
<dbReference type="OrthoDB" id="6133584at2759"/>
<feature type="region of interest" description="Disordered" evidence="8">
    <location>
        <begin position="216"/>
        <end position="331"/>
    </location>
</feature>
<dbReference type="PROSITE" id="PS50835">
    <property type="entry name" value="IG_LIKE"/>
    <property type="match status" value="1"/>
</dbReference>
<evidence type="ECO:0000256" key="4">
    <source>
        <dbReference type="ARBA" id="ARBA00022729"/>
    </source>
</evidence>
<feature type="domain" description="EGF-like" evidence="9">
    <location>
        <begin position="551"/>
        <end position="592"/>
    </location>
</feature>
<feature type="region of interest" description="Disordered" evidence="8">
    <location>
        <begin position="609"/>
        <end position="630"/>
    </location>
</feature>
<keyword evidence="2" id="KW-0964">Secreted</keyword>
<comment type="caution">
    <text evidence="7">Lacks conserved residue(s) required for the propagation of feature annotation.</text>
</comment>
<feature type="disulfide bond" evidence="7">
    <location>
        <begin position="582"/>
        <end position="591"/>
    </location>
</feature>
<dbReference type="InterPro" id="IPR013783">
    <property type="entry name" value="Ig-like_fold"/>
</dbReference>
<dbReference type="InParanoid" id="A0A7R8UM01"/>
<dbReference type="GO" id="GO:0008284">
    <property type="term" value="P:positive regulation of cell population proliferation"/>
    <property type="evidence" value="ECO:0007669"/>
    <property type="project" value="TreeGrafter"/>
</dbReference>
<evidence type="ECO:0000313" key="11">
    <source>
        <dbReference type="EMBL" id="CAD7083285.1"/>
    </source>
</evidence>
<evidence type="ECO:0000259" key="9">
    <source>
        <dbReference type="PROSITE" id="PS50026"/>
    </source>
</evidence>
<dbReference type="GO" id="GO:0007173">
    <property type="term" value="P:epidermal growth factor receptor signaling pathway"/>
    <property type="evidence" value="ECO:0007669"/>
    <property type="project" value="TreeGrafter"/>
</dbReference>
<feature type="compositionally biased region" description="Low complexity" evidence="8">
    <location>
        <begin position="85"/>
        <end position="108"/>
    </location>
</feature>
<evidence type="ECO:0000256" key="2">
    <source>
        <dbReference type="ARBA" id="ARBA00022525"/>
    </source>
</evidence>
<keyword evidence="6" id="KW-0393">Immunoglobulin domain</keyword>
<feature type="disulfide bond" evidence="7">
    <location>
        <begin position="563"/>
        <end position="580"/>
    </location>
</feature>
<keyword evidence="12" id="KW-1185">Reference proteome</keyword>
<evidence type="ECO:0000256" key="5">
    <source>
        <dbReference type="ARBA" id="ARBA00023157"/>
    </source>
</evidence>
<gene>
    <name evidence="11" type="ORF">HERILL_LOCUS6257</name>
</gene>
<dbReference type="SUPFAM" id="SSF48726">
    <property type="entry name" value="Immunoglobulin"/>
    <property type="match status" value="1"/>
</dbReference>
<dbReference type="InterPro" id="IPR000742">
    <property type="entry name" value="EGF"/>
</dbReference>
<dbReference type="SMART" id="SM00408">
    <property type="entry name" value="IGc2"/>
    <property type="match status" value="1"/>
</dbReference>
<feature type="compositionally biased region" description="Low complexity" evidence="8">
    <location>
        <begin position="262"/>
        <end position="274"/>
    </location>
</feature>
<comment type="subcellular location">
    <subcellularLocation>
        <location evidence="1">Secreted</location>
    </subcellularLocation>
</comment>
<dbReference type="InterPro" id="IPR036179">
    <property type="entry name" value="Ig-like_dom_sf"/>
</dbReference>
<evidence type="ECO:0000259" key="10">
    <source>
        <dbReference type="PROSITE" id="PS50835"/>
    </source>
</evidence>
<dbReference type="EMBL" id="LR899010">
    <property type="protein sequence ID" value="CAD7083285.1"/>
    <property type="molecule type" value="Genomic_DNA"/>
</dbReference>
<evidence type="ECO:0000313" key="12">
    <source>
        <dbReference type="Proteomes" id="UP000594454"/>
    </source>
</evidence>